<evidence type="ECO:0000256" key="9">
    <source>
        <dbReference type="ARBA" id="ARBA00022989"/>
    </source>
</evidence>
<evidence type="ECO:0000256" key="1">
    <source>
        <dbReference type="ARBA" id="ARBA00004477"/>
    </source>
</evidence>
<dbReference type="GeneTree" id="ENSGT00390000009899"/>
<dbReference type="AlphaFoldDB" id="A0A8I3W851"/>
<dbReference type="GO" id="GO:0006629">
    <property type="term" value="P:lipid metabolic process"/>
    <property type="evidence" value="ECO:0007669"/>
    <property type="project" value="UniProtKB-KW"/>
</dbReference>
<reference evidence="19" key="3">
    <citation type="submission" date="2025-09" db="UniProtKB">
        <authorList>
            <consortium name="Ensembl"/>
        </authorList>
    </citation>
    <scope>IDENTIFICATION</scope>
</reference>
<reference evidence="19" key="2">
    <citation type="submission" date="2025-08" db="UniProtKB">
        <authorList>
            <consortium name="Ensembl"/>
        </authorList>
    </citation>
    <scope>IDENTIFICATION</scope>
</reference>
<comment type="catalytic activity">
    <reaction evidence="17">
        <text>a 1-O-(1Z-alkenyl)-sn-glycero-3-phosphocholine + H2O = a 2,3-saturated aldehyde + sn-glycerol 3-phosphocholine</text>
        <dbReference type="Rhea" id="RHEA:22544"/>
        <dbReference type="ChEBI" id="CHEBI:15377"/>
        <dbReference type="ChEBI" id="CHEBI:16870"/>
        <dbReference type="ChEBI" id="CHEBI:73359"/>
        <dbReference type="ChEBI" id="CHEBI:77287"/>
        <dbReference type="EC" id="3.3.2.2"/>
    </reaction>
</comment>
<feature type="transmembrane region" description="Helical" evidence="18">
    <location>
        <begin position="181"/>
        <end position="199"/>
    </location>
</feature>
<keyword evidence="9 18" id="KW-1133">Transmembrane helix</keyword>
<keyword evidence="11 18" id="KW-0472">Membrane</keyword>
<evidence type="ECO:0000256" key="13">
    <source>
        <dbReference type="ARBA" id="ARBA00037660"/>
    </source>
</evidence>
<evidence type="ECO:0000256" key="14">
    <source>
        <dbReference type="ARBA" id="ARBA00039876"/>
    </source>
</evidence>
<comment type="function">
    <text evidence="13">Catalyzes the hydrolysis of the vinyl ether bond of choline or ethanolamine lysoplasmalogens, forming fatty aldehyde and glycerophosphocholine or glycerophosphoethanolamine, respectively and is specific for the sn-2-deacylated (lyso) form of plasmalogen.</text>
</comment>
<name>A0A8I3W851_CALJA</name>
<dbReference type="PANTHER" id="PTHR31885:SF7">
    <property type="entry name" value="LYSOPLASMALOGENASE"/>
    <property type="match status" value="1"/>
</dbReference>
<dbReference type="InterPro" id="IPR012506">
    <property type="entry name" value="TMEM86B-like"/>
</dbReference>
<comment type="subunit">
    <text evidence="4">Homodimer.</text>
</comment>
<evidence type="ECO:0000256" key="4">
    <source>
        <dbReference type="ARBA" id="ARBA00011738"/>
    </source>
</evidence>
<keyword evidence="6 18" id="KW-0812">Transmembrane</keyword>
<dbReference type="PANTHER" id="PTHR31885">
    <property type="entry name" value="GH04784P"/>
    <property type="match status" value="1"/>
</dbReference>
<evidence type="ECO:0000256" key="15">
    <source>
        <dbReference type="ARBA" id="ARBA00042674"/>
    </source>
</evidence>
<feature type="transmembrane region" description="Helical" evidence="18">
    <location>
        <begin position="105"/>
        <end position="125"/>
    </location>
</feature>
<comment type="catalytic activity">
    <reaction evidence="16">
        <text>a 1-O-(1Z-alkenyl)-sn-glycero-3-phosphoethanolamine + H2O = a 2,3-saturated aldehyde + sn-glycero-3-phosphoethanolamine</text>
        <dbReference type="Rhea" id="RHEA:16905"/>
        <dbReference type="ChEBI" id="CHEBI:15377"/>
        <dbReference type="ChEBI" id="CHEBI:73359"/>
        <dbReference type="ChEBI" id="CHEBI:77288"/>
        <dbReference type="ChEBI" id="CHEBI:143890"/>
        <dbReference type="EC" id="3.3.2.2"/>
    </reaction>
</comment>
<comment type="similarity">
    <text evidence="3">Belongs to the TMEM86 family.</text>
</comment>
<keyword evidence="10" id="KW-0443">Lipid metabolism</keyword>
<accession>A0A8I3W851</accession>
<dbReference type="Proteomes" id="UP000008225">
    <property type="component" value="Chromosome 22"/>
</dbReference>
<keyword evidence="20" id="KW-1185">Reference proteome</keyword>
<proteinExistence type="inferred from homology"/>
<keyword evidence="5" id="KW-0963">Cytoplasm</keyword>
<evidence type="ECO:0000256" key="6">
    <source>
        <dbReference type="ARBA" id="ARBA00022692"/>
    </source>
</evidence>
<protein>
    <recommendedName>
        <fullName evidence="14">Lysoplasmalogenase TMEM86B</fullName>
        <ecNumber evidence="12">3.3.2.2</ecNumber>
    </recommendedName>
    <alternativeName>
        <fullName evidence="15">Transmembrane protein 86B</fullName>
    </alternativeName>
</protein>
<evidence type="ECO:0000313" key="19">
    <source>
        <dbReference type="Ensembl" id="ENSCJAP00000088564.1"/>
    </source>
</evidence>
<evidence type="ECO:0000256" key="2">
    <source>
        <dbReference type="ARBA" id="ARBA00004496"/>
    </source>
</evidence>
<feature type="transmembrane region" description="Helical" evidence="18">
    <location>
        <begin position="256"/>
        <end position="275"/>
    </location>
</feature>
<keyword evidence="8" id="KW-0256">Endoplasmic reticulum</keyword>
<reference evidence="19 20" key="1">
    <citation type="submission" date="2009-03" db="EMBL/GenBank/DDBJ databases">
        <authorList>
            <person name="Warren W."/>
            <person name="Ye L."/>
            <person name="Minx P."/>
            <person name="Worley K."/>
            <person name="Gibbs R."/>
            <person name="Wilson R.K."/>
        </authorList>
    </citation>
    <scope>NUCLEOTIDE SEQUENCE [LARGE SCALE GENOMIC DNA]</scope>
</reference>
<evidence type="ECO:0000256" key="8">
    <source>
        <dbReference type="ARBA" id="ARBA00022824"/>
    </source>
</evidence>
<feature type="transmembrane region" description="Helical" evidence="18">
    <location>
        <begin position="137"/>
        <end position="169"/>
    </location>
</feature>
<dbReference type="GO" id="GO:0047408">
    <property type="term" value="F:alkenylglycerophosphocholine hydrolase activity"/>
    <property type="evidence" value="ECO:0007669"/>
    <property type="project" value="UniProtKB-EC"/>
</dbReference>
<dbReference type="Ensembl" id="ENSCJAT00000132028.1">
    <property type="protein sequence ID" value="ENSCJAP00000088564.1"/>
    <property type="gene ID" value="ENSCJAG00000017595.5"/>
</dbReference>
<evidence type="ECO:0000313" key="20">
    <source>
        <dbReference type="Proteomes" id="UP000008225"/>
    </source>
</evidence>
<evidence type="ECO:0000256" key="12">
    <source>
        <dbReference type="ARBA" id="ARBA00035673"/>
    </source>
</evidence>
<gene>
    <name evidence="19" type="primary">PPP6R1</name>
</gene>
<evidence type="ECO:0000256" key="18">
    <source>
        <dbReference type="SAM" id="Phobius"/>
    </source>
</evidence>
<organism evidence="19 20">
    <name type="scientific">Callithrix jacchus</name>
    <name type="common">White-tufted-ear marmoset</name>
    <name type="synonym">Simia Jacchus</name>
    <dbReference type="NCBI Taxonomy" id="9483"/>
    <lineage>
        <taxon>Eukaryota</taxon>
        <taxon>Metazoa</taxon>
        <taxon>Chordata</taxon>
        <taxon>Craniata</taxon>
        <taxon>Vertebrata</taxon>
        <taxon>Euteleostomi</taxon>
        <taxon>Mammalia</taxon>
        <taxon>Eutheria</taxon>
        <taxon>Euarchontoglires</taxon>
        <taxon>Primates</taxon>
        <taxon>Haplorrhini</taxon>
        <taxon>Platyrrhini</taxon>
        <taxon>Cebidae</taxon>
        <taxon>Callitrichinae</taxon>
        <taxon>Callithrix</taxon>
        <taxon>Callithrix</taxon>
    </lineage>
</organism>
<dbReference type="Pfam" id="PF07947">
    <property type="entry name" value="YhhN"/>
    <property type="match status" value="1"/>
</dbReference>
<sequence>MLRLRPLIPHSPLPGLGQRRGPPGHLPRDPFCPQLLGQCNQRPLYLCPSLRGPPAPTDHRWGEEPRAFGAYPKPECLDVCKWLIPFILSCCVYFCLWIPEDQPSWVAALVKCLPIFCLAGFLWVVSPGGSYTRLLQGALLCSAVGDACLIWPEAFLHGVAAFATAHLLYLWAFGLSPPKPGLLLLIFLASGPYLILMLLHLELDMVLPVAAYGLILMAMLWRGLVWGGSAGWGALLFTLSDGVLAWDAFAQPLPHARLAIMTTYYAAQLLISLSAPRSPGPKTD</sequence>
<feature type="transmembrane region" description="Helical" evidence="18">
    <location>
        <begin position="82"/>
        <end position="99"/>
    </location>
</feature>
<evidence type="ECO:0000256" key="3">
    <source>
        <dbReference type="ARBA" id="ARBA00007375"/>
    </source>
</evidence>
<evidence type="ECO:0000256" key="16">
    <source>
        <dbReference type="ARBA" id="ARBA00049458"/>
    </source>
</evidence>
<evidence type="ECO:0000256" key="5">
    <source>
        <dbReference type="ARBA" id="ARBA00022490"/>
    </source>
</evidence>
<evidence type="ECO:0000256" key="7">
    <source>
        <dbReference type="ARBA" id="ARBA00022801"/>
    </source>
</evidence>
<dbReference type="GO" id="GO:0005789">
    <property type="term" value="C:endoplasmic reticulum membrane"/>
    <property type="evidence" value="ECO:0007669"/>
    <property type="project" value="UniProtKB-SubCell"/>
</dbReference>
<evidence type="ECO:0000256" key="11">
    <source>
        <dbReference type="ARBA" id="ARBA00023136"/>
    </source>
</evidence>
<comment type="subcellular location">
    <subcellularLocation>
        <location evidence="2">Cytoplasm</location>
    </subcellularLocation>
    <subcellularLocation>
        <location evidence="1">Endoplasmic reticulum membrane</location>
        <topology evidence="1">Multi-pass membrane protein</topology>
    </subcellularLocation>
</comment>
<evidence type="ECO:0000256" key="17">
    <source>
        <dbReference type="ARBA" id="ARBA00049560"/>
    </source>
</evidence>
<keyword evidence="7" id="KW-0378">Hydrolase</keyword>
<dbReference type="EC" id="3.3.2.2" evidence="12"/>
<evidence type="ECO:0000256" key="10">
    <source>
        <dbReference type="ARBA" id="ARBA00023098"/>
    </source>
</evidence>